<dbReference type="OrthoDB" id="5650645at2"/>
<feature type="coiled-coil region" evidence="1">
    <location>
        <begin position="205"/>
        <end position="232"/>
    </location>
</feature>
<reference evidence="3 5" key="1">
    <citation type="submission" date="2017-01" db="EMBL/GenBank/DDBJ databases">
        <authorList>
            <person name="Varghese N."/>
            <person name="Submissions S."/>
        </authorList>
    </citation>
    <scope>NUCLEOTIDE SEQUENCE [LARGE SCALE GENOMIC DNA]</scope>
    <source>
        <strain evidence="3 5">ATCC 33342</strain>
    </source>
</reference>
<dbReference type="EMBL" id="FTNL01000026">
    <property type="protein sequence ID" value="SIR81100.1"/>
    <property type="molecule type" value="Genomic_DNA"/>
</dbReference>
<evidence type="ECO:0000313" key="4">
    <source>
        <dbReference type="EMBL" id="STO24318.1"/>
    </source>
</evidence>
<evidence type="ECO:0000313" key="5">
    <source>
        <dbReference type="Proteomes" id="UP000186808"/>
    </source>
</evidence>
<protein>
    <submittedName>
        <fullName evidence="4">Uncharacterized protein</fullName>
    </submittedName>
</protein>
<name>A0A377GHU3_9GAMM</name>
<sequence length="290" mass="32687">MPSSQLAVLCQHIENQDTDHFGKFYMYVSLLNTLTARNNSFADGLPQYSGAFFRGKKALNVGDIPTEFTKQLNSYAREFINLEPHWSKSLHNLVMAYIRKGNVSDLIYIIDQMLSHLASIHGKQSHNNDIYSDIKFDKNKEKLADFIKEISAFNQQLLSITDNSCNAALSLLAVTTGFVLVFTIAPLIISLPLVFGGLYGVYHFTTAAIAQIESLESQMEQVSKKMKNLPRDRSFFGNPNHHAFYTAAIKPLPYAAITAIEQFMVDESQQEELKSFREGLDLAFHPVFFG</sequence>
<feature type="transmembrane region" description="Helical" evidence="2">
    <location>
        <begin position="167"/>
        <end position="195"/>
    </location>
</feature>
<evidence type="ECO:0000256" key="2">
    <source>
        <dbReference type="SAM" id="Phobius"/>
    </source>
</evidence>
<keyword evidence="2" id="KW-1133">Transmembrane helix</keyword>
<dbReference type="EMBL" id="UGGV01000001">
    <property type="protein sequence ID" value="STO24318.1"/>
    <property type="molecule type" value="Genomic_DNA"/>
</dbReference>
<proteinExistence type="predicted"/>
<keyword evidence="1" id="KW-0175">Coiled coil</keyword>
<accession>A0A377GHU3</accession>
<keyword evidence="2" id="KW-0472">Membrane</keyword>
<reference evidence="4 6" key="2">
    <citation type="submission" date="2018-06" db="EMBL/GenBank/DDBJ databases">
        <authorList>
            <consortium name="Pathogen Informatics"/>
            <person name="Doyle S."/>
        </authorList>
    </citation>
    <scope>NUCLEOTIDE SEQUENCE [LARGE SCALE GENOMIC DNA]</scope>
    <source>
        <strain evidence="4 6">NCTC11401</strain>
    </source>
</reference>
<dbReference type="AlphaFoldDB" id="A0A377GHU3"/>
<evidence type="ECO:0000313" key="6">
    <source>
        <dbReference type="Proteomes" id="UP000254374"/>
    </source>
</evidence>
<dbReference type="Proteomes" id="UP000254374">
    <property type="component" value="Unassembled WGS sequence"/>
</dbReference>
<keyword evidence="5" id="KW-1185">Reference proteome</keyword>
<keyword evidence="2" id="KW-0812">Transmembrane</keyword>
<evidence type="ECO:0000313" key="3">
    <source>
        <dbReference type="EMBL" id="SIR81100.1"/>
    </source>
</evidence>
<dbReference type="RefSeq" id="WP_058468821.1">
    <property type="nucleotide sequence ID" value="NZ_CAAAIX010000025.1"/>
</dbReference>
<organism evidence="4 6">
    <name type="scientific">Fluoribacter gormanii</name>
    <dbReference type="NCBI Taxonomy" id="464"/>
    <lineage>
        <taxon>Bacteria</taxon>
        <taxon>Pseudomonadati</taxon>
        <taxon>Pseudomonadota</taxon>
        <taxon>Gammaproteobacteria</taxon>
        <taxon>Legionellales</taxon>
        <taxon>Legionellaceae</taxon>
        <taxon>Fluoribacter</taxon>
    </lineage>
</organism>
<gene>
    <name evidence="4" type="ORF">NCTC11401_01130</name>
    <name evidence="3" type="ORF">SAMN05421777_12613</name>
</gene>
<evidence type="ECO:0000256" key="1">
    <source>
        <dbReference type="SAM" id="Coils"/>
    </source>
</evidence>
<dbReference type="Proteomes" id="UP000186808">
    <property type="component" value="Unassembled WGS sequence"/>
</dbReference>